<evidence type="ECO:0000313" key="2">
    <source>
        <dbReference type="Proteomes" id="UP001164250"/>
    </source>
</evidence>
<comment type="caution">
    <text evidence="1">The sequence shown here is derived from an EMBL/GenBank/DDBJ whole genome shotgun (WGS) entry which is preliminary data.</text>
</comment>
<dbReference type="Proteomes" id="UP001164250">
    <property type="component" value="Chromosome 8"/>
</dbReference>
<dbReference type="EMBL" id="CM047904">
    <property type="protein sequence ID" value="KAJ0091586.1"/>
    <property type="molecule type" value="Genomic_DNA"/>
</dbReference>
<evidence type="ECO:0000313" key="1">
    <source>
        <dbReference type="EMBL" id="KAJ0091586.1"/>
    </source>
</evidence>
<name>A0ACC1AY12_9ROSI</name>
<protein>
    <submittedName>
        <fullName evidence="1">Uncharacterized protein</fullName>
    </submittedName>
</protein>
<reference evidence="2" key="1">
    <citation type="journal article" date="2023" name="G3 (Bethesda)">
        <title>Genome assembly and association tests identify interacting loci associated with vigor, precocity, and sex in interspecific pistachio rootstocks.</title>
        <authorList>
            <person name="Palmer W."/>
            <person name="Jacygrad E."/>
            <person name="Sagayaradj S."/>
            <person name="Cavanaugh K."/>
            <person name="Han R."/>
            <person name="Bertier L."/>
            <person name="Beede B."/>
            <person name="Kafkas S."/>
            <person name="Golino D."/>
            <person name="Preece J."/>
            <person name="Michelmore R."/>
        </authorList>
    </citation>
    <scope>NUCLEOTIDE SEQUENCE [LARGE SCALE GENOMIC DNA]</scope>
</reference>
<sequence>MLNLLGEVDAGMLPVSFHEILNSALVEKGFVVSWCTEVSCSLDEVVSKLKVSDISGY</sequence>
<keyword evidence="2" id="KW-1185">Reference proteome</keyword>
<organism evidence="1 2">
    <name type="scientific">Pistacia atlantica</name>
    <dbReference type="NCBI Taxonomy" id="434234"/>
    <lineage>
        <taxon>Eukaryota</taxon>
        <taxon>Viridiplantae</taxon>
        <taxon>Streptophyta</taxon>
        <taxon>Embryophyta</taxon>
        <taxon>Tracheophyta</taxon>
        <taxon>Spermatophyta</taxon>
        <taxon>Magnoliopsida</taxon>
        <taxon>eudicotyledons</taxon>
        <taxon>Gunneridae</taxon>
        <taxon>Pentapetalae</taxon>
        <taxon>rosids</taxon>
        <taxon>malvids</taxon>
        <taxon>Sapindales</taxon>
        <taxon>Anacardiaceae</taxon>
        <taxon>Pistacia</taxon>
    </lineage>
</organism>
<proteinExistence type="predicted"/>
<accession>A0ACC1AY12</accession>
<gene>
    <name evidence="1" type="ORF">Patl1_13924</name>
</gene>